<name>A0ABV5WEG2_9BACI</name>
<keyword evidence="3" id="KW-1185">Reference proteome</keyword>
<organism evidence="2 3">
    <name type="scientific">Ectobacillus funiculus</name>
    <dbReference type="NCBI Taxonomy" id="137993"/>
    <lineage>
        <taxon>Bacteria</taxon>
        <taxon>Bacillati</taxon>
        <taxon>Bacillota</taxon>
        <taxon>Bacilli</taxon>
        <taxon>Bacillales</taxon>
        <taxon>Bacillaceae</taxon>
        <taxon>Ectobacillus</taxon>
    </lineage>
</organism>
<keyword evidence="1" id="KW-0472">Membrane</keyword>
<gene>
    <name evidence="2" type="ORF">ACFFMS_11080</name>
</gene>
<proteinExistence type="predicted"/>
<accession>A0ABV5WEG2</accession>
<keyword evidence="1" id="KW-1133">Transmembrane helix</keyword>
<feature type="transmembrane region" description="Helical" evidence="1">
    <location>
        <begin position="6"/>
        <end position="28"/>
    </location>
</feature>
<comment type="caution">
    <text evidence="2">The sequence shown here is derived from an EMBL/GenBank/DDBJ whole genome shotgun (WGS) entry which is preliminary data.</text>
</comment>
<dbReference type="Gene3D" id="3.10.450.540">
    <property type="match status" value="1"/>
</dbReference>
<evidence type="ECO:0000313" key="2">
    <source>
        <dbReference type="EMBL" id="MFB9759004.1"/>
    </source>
</evidence>
<evidence type="ECO:0000256" key="1">
    <source>
        <dbReference type="SAM" id="Phobius"/>
    </source>
</evidence>
<protein>
    <submittedName>
        <fullName evidence="2">Uncharacterized protein</fullName>
    </submittedName>
</protein>
<evidence type="ECO:0000313" key="3">
    <source>
        <dbReference type="Proteomes" id="UP001589609"/>
    </source>
</evidence>
<sequence length="179" mass="20543">MNRPLIGIVVALLLFISLVLNLVFYGLWQQEKEERISTKTELREAKLRLETSKKNSPEQLTKKAEEFALTFLTYDKKYQSERKKRLLSLMSKGLGTKMLETKKEVSGEHIEGDNIISSAKIKDSIYNRINEKAGKVVLKVEQTLTSNSMKDTTSLEVTIHLEHDGKDWKVVKFDVKSIL</sequence>
<reference evidence="2 3" key="1">
    <citation type="submission" date="2024-09" db="EMBL/GenBank/DDBJ databases">
        <authorList>
            <person name="Sun Q."/>
            <person name="Mori K."/>
        </authorList>
    </citation>
    <scope>NUCLEOTIDE SEQUENCE [LARGE SCALE GENOMIC DNA]</scope>
    <source>
        <strain evidence="2 3">JCM 11201</strain>
    </source>
</reference>
<dbReference type="EMBL" id="JBHMAF010000051">
    <property type="protein sequence ID" value="MFB9759004.1"/>
    <property type="molecule type" value="Genomic_DNA"/>
</dbReference>
<dbReference type="RefSeq" id="WP_379949290.1">
    <property type="nucleotide sequence ID" value="NZ_JBHMAF010000051.1"/>
</dbReference>
<dbReference type="Proteomes" id="UP001589609">
    <property type="component" value="Unassembled WGS sequence"/>
</dbReference>
<keyword evidence="1" id="KW-0812">Transmembrane</keyword>